<dbReference type="AlphaFoldDB" id="A0A7X1TI88"/>
<evidence type="ECO:0000313" key="3">
    <source>
        <dbReference type="Proteomes" id="UP000484381"/>
    </source>
</evidence>
<evidence type="ECO:0000256" key="1">
    <source>
        <dbReference type="SAM" id="MobiDB-lite"/>
    </source>
</evidence>
<accession>A0A7X1TI88</accession>
<organism evidence="2 3">
    <name type="scientific">Paraburkholderia franconis</name>
    <dbReference type="NCBI Taxonomy" id="2654983"/>
    <lineage>
        <taxon>Bacteria</taxon>
        <taxon>Pseudomonadati</taxon>
        <taxon>Pseudomonadota</taxon>
        <taxon>Betaproteobacteria</taxon>
        <taxon>Burkholderiales</taxon>
        <taxon>Burkholderiaceae</taxon>
        <taxon>Paraburkholderia</taxon>
    </lineage>
</organism>
<gene>
    <name evidence="2" type="ORF">GCT13_25440</name>
</gene>
<dbReference type="RefSeq" id="WP_152762806.1">
    <property type="nucleotide sequence ID" value="NZ_WHNP01000026.1"/>
</dbReference>
<name>A0A7X1TI88_9BURK</name>
<evidence type="ECO:0000313" key="2">
    <source>
        <dbReference type="EMBL" id="MPW20141.1"/>
    </source>
</evidence>
<comment type="caution">
    <text evidence="2">The sequence shown here is derived from an EMBL/GenBank/DDBJ whole genome shotgun (WGS) entry which is preliminary data.</text>
</comment>
<dbReference type="EMBL" id="WHNP01000026">
    <property type="protein sequence ID" value="MPW20141.1"/>
    <property type="molecule type" value="Genomic_DNA"/>
</dbReference>
<reference evidence="2 3" key="1">
    <citation type="submission" date="2019-10" db="EMBL/GenBank/DDBJ databases">
        <title>Paraburkholderia sp. isolated from nodules of Mimosa pudica from Brazilian Atlantic Forest soils.</title>
        <authorList>
            <person name="Paulitsch F."/>
            <person name="Hungria M."/>
            <person name="Dall'Agnol R."/>
        </authorList>
    </citation>
    <scope>NUCLEOTIDE SEQUENCE [LARGE SCALE GENOMIC DNA]</scope>
    <source>
        <strain evidence="2 3">CNPSo 3157</strain>
    </source>
</reference>
<sequence length="669" mass="72917">MRGDEKLHPPSLAQWFAGPEEAWVGRFGWLCGYSADADFLDLAAELFTRQTAPQRAHAGGIALGVMLDPGNPAISMLEAPGVAHLPIRADIEKRFALLHAKVALLGFRHCDRAGEWMVRLIVSTGNWTRQTVEESLDLAWCVDVYSHDLREAHSPDAETLHRCADIQAARGMLERLSLLFDTRLLDAAAPVRERDTGLAIDDVSAWIAQCVKHAPSGVARFVHSEDESLLDQLPERIAQAGIDVASNRLAMGSGFYESAAQSNAVPTTLSAIVARLKTKKLLSTNPAVDVFVNPLACQAVAQSAKAMNKANMTIRAAAQPATIFGDGRARALHAKFLLGYRARNDSPYCLSAWVYLGSGNLTGPGFQRAARQGGNLEAGVVFSTSDLIWSREREFEPHHFVENVLPVHRRDTLEPDALTVGGDMPEREDAYLAAPVAWLAWHPTSDDSGELAVSDDARGSFEVIGVSGEACARKSGANIFLWHGPRPRVVTVRWQAGDRVGIADIPVVDEFGRVAAAALPALELEDAWWHLASFPQPPGDDVDGGDTDIDGSPNPAPPSGEHLHARYAVREMMNFIERLAERQTAVAETDWSAWCCRLEQTLALLSDSDGVRAFREMQLNPLAALRVESFRPTYAECGATPHGQTYEALLDRIGDRWQMARAEPIGEAS</sequence>
<keyword evidence="3" id="KW-1185">Reference proteome</keyword>
<protein>
    <submittedName>
        <fullName evidence="2">Uncharacterized protein</fullName>
    </submittedName>
</protein>
<feature type="region of interest" description="Disordered" evidence="1">
    <location>
        <begin position="535"/>
        <end position="560"/>
    </location>
</feature>
<dbReference type="Proteomes" id="UP000484381">
    <property type="component" value="Unassembled WGS sequence"/>
</dbReference>
<feature type="compositionally biased region" description="Acidic residues" evidence="1">
    <location>
        <begin position="540"/>
        <end position="549"/>
    </location>
</feature>
<dbReference type="CDD" id="cd00138">
    <property type="entry name" value="PLDc_SF"/>
    <property type="match status" value="1"/>
</dbReference>
<proteinExistence type="predicted"/>